<keyword evidence="5" id="KW-0378">Hydrolase</keyword>
<keyword evidence="2" id="KW-0548">Nucleotidyltransferase</keyword>
<dbReference type="PROSITE" id="PS50994">
    <property type="entry name" value="INTEGRASE"/>
    <property type="match status" value="2"/>
</dbReference>
<dbReference type="PROSITE" id="PS50158">
    <property type="entry name" value="ZF_CCHC"/>
    <property type="match status" value="2"/>
</dbReference>
<feature type="domain" description="CCHC-type" evidence="9">
    <location>
        <begin position="1874"/>
        <end position="1890"/>
    </location>
</feature>
<dbReference type="InterPro" id="IPR040676">
    <property type="entry name" value="DUF5641"/>
</dbReference>
<feature type="compositionally biased region" description="Basic and acidic residues" evidence="8">
    <location>
        <begin position="88"/>
        <end position="103"/>
    </location>
</feature>
<dbReference type="GO" id="GO:0003676">
    <property type="term" value="F:nucleic acid binding"/>
    <property type="evidence" value="ECO:0007669"/>
    <property type="project" value="InterPro"/>
</dbReference>
<name>A0A922IE69_DERFA</name>
<keyword evidence="7" id="KW-0863">Zinc-finger</keyword>
<dbReference type="GO" id="GO:0004190">
    <property type="term" value="F:aspartic-type endopeptidase activity"/>
    <property type="evidence" value="ECO:0007669"/>
    <property type="project" value="InterPro"/>
</dbReference>
<dbReference type="Pfam" id="PF00077">
    <property type="entry name" value="RVP"/>
    <property type="match status" value="2"/>
</dbReference>
<feature type="compositionally biased region" description="Acidic residues" evidence="8">
    <location>
        <begin position="71"/>
        <end position="87"/>
    </location>
</feature>
<dbReference type="SMART" id="SM00343">
    <property type="entry name" value="ZnF_C2HC"/>
    <property type="match status" value="4"/>
</dbReference>
<evidence type="ECO:0008006" key="13">
    <source>
        <dbReference type="Google" id="ProtNLM"/>
    </source>
</evidence>
<sequence>MDKLSDRVFKAKITKSFKSKKFDRKLVSELNEEFENRTAGLDEDELELWKKYDDILKAMINNVNLNELLNNDDGDDDVDLNESDADNDDRSTHGSHLDDDDRVSSSGSNPDAKNDIPIYKIVNSIKSFKDNVAEWPAFKSRVESLIIERKNISESSKRIIISGIVRGKASSIWDRCETQKMDIKKSWKALSKEFEDPELINMYIQSMILKMTNVKDKYDTDGLGKIETQIEEFANAMFNLGPRYVDNTSQIVWKIANKFWKKESEKIIAECQSLDDLVERVKKAHRHALTWAQHNAELKLSAKSVKNVEPKPRVSSVRSVMANPMKKCFLCDKPGHMATVCKSELSSSDKKKIVFDKGLCHICLWPGHKSMDCRRKDVIKCTSCNSNHPTSLHGINFAETEVKTVATADMNVVRGSTGFNIGKFRGRIGRNECDILIDSGADVSVVASNLAPLECRRKVTPIKICGFEKSMSRIVEQVADIVITHPDGKSNIEAYVSDGVPLNNVIVGRDYMAKLFRDGHRVWHTVFGDIDLESMKVINVIEQRNEKRVVNWNENDCPEEVDDGKMNLQIEKLDNGRFKVKLPFFSSKRPPNNFNKAVEHLDRLQSRLSKKGLLEQYESELMKFVENNHAEIINETDGYFIPHHEVERPDAATTKFRIVLNASFGWNSLNDLLWKGESLNLNTLPHLVRIRMAPFLCIGDLQKAFLQIVIDESDRQYLRFLWKNQSNQLMIMQMIVLPFGVISAPAILTQVVSTIINNMSLNSRSILENSMYMDDLLAVSHSESLLLNVMNEAKSSFESSGFVLHKMVSNSTFIRDCFGIESSSCKLLGLVWNCIDDYLNINWKIPDKIDTKRKLLRFIGQLFDPLGFCEPVKLLFRKEFATIQDKDWDDDLDEEIVSKINDLTIGLNELNEIKFVRYVEDQRQVSCFVDASFDGYGYAIYLGKDLIFGKSKISPRGRTIVDLELLALYEGVKATSRIVDYLKYVGEVEIFTDSQINIDRLKSSPNEFQISIARRLLSILMTGFEIHAKFRHISGKLNPADLFSRGCNAERYITVKPYEIDIDKMIADSSEPVVTKLICTIRETWIPDQTVRNWMDKCGVISKMTKWIQRCLNWMESATDRKPHFSALHTLYLIYQRSELKRADNLVDKNGLLHYWSRDLENRPIWIPKNTILANEMLKLAHKKSLHRGCEMSLAMVLNEVRIANANRHMRKIINDCVLCRMIRGNAIKQPLGPLHEIQKRFMKPFECIMMDAFGPLTIANGKKCYGIVIMCRTTKAVKVSVLENLSENSLYDTLRTVWNQVGYPTEVWSDNATNFMAVREKLNKLALSGQTNTVNWKTSTPLAPWMNGAAERMIRLVKECLKMLPKKARSLFSLQRNFNYVEFVINQRPIIQNDGRFFSAFELWMGRTMNLNQENNMDNVWEMKNERSKFVKEVAKLWMSQYLKKLARMSTNKSTDVQIGDWLMLPEYLTKRSNWPIGQVMEVKNGSDGICRTVKIRINGTELWRPTNRLVWISHSRRENCCGTLFIMKTFKSKKFDRKLVSELDMEFENRTDGLDENEMKLWKKYDDALKAMINDINVNELFDDNNGDDDMDRNESDADDDDDSVHSSQLDDDDDSHDSSSESDAEIENEMEKLRRKLKDLSLKKKNKRKSRSKSDVNNGTPIYRIINSIKPFKDNVAEWPAFKRRVESLIIDRKNESECSKRAFISGIVKGKASSIWDHCETKRMNLKKSWKALSNEFENPDHINLHIQSMILKMSNVKDKYDVDGLERIKSQIEEFRNAVSNLGPRYIDNTSQMVWKIADKFWKKESEIISAECRSLDDLVERVKKAHRHAITWAQRSAEHKLSVKSVKNVDPRSKTSSIRTVVTKPMKKCFLCDKPGHMATACKSELSSLDKKKIVFDKGLCRICLWPGHKSSDCRRKDVIKCTSCNDNHPSSLHGINFDETEVKTVATADMKVVREATGTNIGKFRGRIGRMECDVLIDSGADVSVVSSDLAPLKCRRKVTPIMLCGFEKSMSRIVDQIADIVLSHPNGESNLEAYVSDRVPSNNIIVGRDHMVKLFREGHRVWHTVFGDIDLASMKVINVIEQRSEKRIVHWNENDCPEEVDDGKMNLRMEKLDNGRFKVSLPFFSSKRPPNNFNKAIEHLDRLQSRLNKKGLLEQYESELMKYVENNHAEIINETDGYFIPHHEVERPDAATTKFRIVLNASFGWNSLNDLLWKGESLNLNTLPHLVRIRMAPFLCIGDLQKAFLQIVIDESDRQYLRFLWKDRNDQLMIMQMIVLPFGVISAPAILTQVVSIIINNMSSNSRNVLENSMYMDDLLAVSHSESLLMNVMNEAKSSFESSGFVLHKMVSNSTFIRDCFGIESSSCKLLGLVWNCINDYLNINWKIPDKIDTKRKLLRFIGQLFDPLGFCEPVKLLFRKEFAMIQDKDWDDDLNEDIVSKINDLTIGLNELNKIKFVRYVEDQNQLSCFVDASIGGYGYAIYLEKDLIFGKSKISPRGRTIVDLELLALYEGVKATSRIVNYLKYNGKIEIFTDSQINIDRLKSSPNEYPIAIARRLLSILMIGFEIRASFRHISGKHNPADLFSRGCNAERYIAAKPYEIDIDKLISDSSEPIVTKLICAIRETLIPDQTLRNWMDKCGVILKMTKWIQRCMNWMEIATNRKPHFSAIHTLYMIYQRSELKRSDNLIDKNGLLHFWSRDLENQPIWIPKNSVLANEMLKIAHRKSLHRGCGMSLAMVMDEVRVANANRHMKKIINECTLCRMIRGKAIKQPLGPLHEVQKRFMKPFECIMMDAFGPLTIANGKKCYGIVIMCRTTKAVKVSVLENLSENSLYDTLRTVWNQIGYPTEVWSDNGTNFMAVREKLNKLARSGQTNAINWKTSTPLAPWMNGAAERMIRLVKECLKMLPKRARSLFSLQRNFNYVEYVINQRPIIQNDGRFFSAFELWMGRTMNLKQENNIDDVWEMKIERSKFVKEVAKLWMSQYLKKLARMSTNKSTDVQIGDWLMLPEFLTKRSNWPIGQVMEVKSGSDGICRTVKIRINGTELWRPTNRLIWITHSRRENCSGTSYMNEDKI</sequence>
<protein>
    <recommendedName>
        <fullName evidence="13">Endonuclease</fullName>
    </recommendedName>
</protein>
<dbReference type="Gene3D" id="3.30.420.10">
    <property type="entry name" value="Ribonuclease H-like superfamily/Ribonuclease H"/>
    <property type="match status" value="2"/>
</dbReference>
<feature type="region of interest" description="Disordered" evidence="8">
    <location>
        <begin position="1585"/>
        <end position="1631"/>
    </location>
</feature>
<evidence type="ECO:0000256" key="2">
    <source>
        <dbReference type="ARBA" id="ARBA00022695"/>
    </source>
</evidence>
<accession>A0A922IE69</accession>
<feature type="compositionally biased region" description="Acidic residues" evidence="8">
    <location>
        <begin position="1612"/>
        <end position="1631"/>
    </location>
</feature>
<dbReference type="GO" id="GO:0042575">
    <property type="term" value="C:DNA polymerase complex"/>
    <property type="evidence" value="ECO:0007669"/>
    <property type="project" value="UniProtKB-ARBA"/>
</dbReference>
<evidence type="ECO:0000256" key="1">
    <source>
        <dbReference type="ARBA" id="ARBA00022679"/>
    </source>
</evidence>
<dbReference type="SUPFAM" id="SSF56672">
    <property type="entry name" value="DNA/RNA polymerases"/>
    <property type="match status" value="2"/>
</dbReference>
<dbReference type="GO" id="GO:0004519">
    <property type="term" value="F:endonuclease activity"/>
    <property type="evidence" value="ECO:0007669"/>
    <property type="project" value="UniProtKB-KW"/>
</dbReference>
<gene>
    <name evidence="11" type="ORF">DERF_001676</name>
</gene>
<feature type="domain" description="Integrase catalytic" evidence="10">
    <location>
        <begin position="1241"/>
        <end position="1409"/>
    </location>
</feature>
<dbReference type="PROSITE" id="PS00141">
    <property type="entry name" value="ASP_PROTEASE"/>
    <property type="match status" value="2"/>
</dbReference>
<dbReference type="GO" id="GO:0008270">
    <property type="term" value="F:zinc ion binding"/>
    <property type="evidence" value="ECO:0007669"/>
    <property type="project" value="UniProtKB-KW"/>
</dbReference>
<feature type="domain" description="Integrase catalytic" evidence="10">
    <location>
        <begin position="2788"/>
        <end position="2956"/>
    </location>
</feature>
<dbReference type="Pfam" id="PF18701">
    <property type="entry name" value="DUF5641"/>
    <property type="match status" value="2"/>
</dbReference>
<keyword evidence="7" id="KW-0479">Metal-binding</keyword>
<dbReference type="InterPro" id="IPR012337">
    <property type="entry name" value="RNaseH-like_sf"/>
</dbReference>
<dbReference type="InterPro" id="IPR005312">
    <property type="entry name" value="DUF1759"/>
</dbReference>
<feature type="domain" description="CCHC-type" evidence="9">
    <location>
        <begin position="327"/>
        <end position="343"/>
    </location>
</feature>
<dbReference type="Pfam" id="PF05380">
    <property type="entry name" value="Peptidase_A17"/>
    <property type="match status" value="2"/>
</dbReference>
<dbReference type="SUPFAM" id="SSF50630">
    <property type="entry name" value="Acid proteases"/>
    <property type="match status" value="2"/>
</dbReference>
<dbReference type="InterPro" id="IPR001584">
    <property type="entry name" value="Integrase_cat-core"/>
</dbReference>
<feature type="region of interest" description="Disordered" evidence="8">
    <location>
        <begin position="71"/>
        <end position="111"/>
    </location>
</feature>
<dbReference type="GO" id="GO:0003964">
    <property type="term" value="F:RNA-directed DNA polymerase activity"/>
    <property type="evidence" value="ECO:0007669"/>
    <property type="project" value="UniProtKB-KW"/>
</dbReference>
<dbReference type="Pfam" id="PF03564">
    <property type="entry name" value="DUF1759"/>
    <property type="match status" value="2"/>
</dbReference>
<dbReference type="InterPro" id="IPR043502">
    <property type="entry name" value="DNA/RNA_pol_sf"/>
</dbReference>
<dbReference type="InterPro" id="IPR001878">
    <property type="entry name" value="Znf_CCHC"/>
</dbReference>
<keyword evidence="1" id="KW-0808">Transferase</keyword>
<dbReference type="Gene3D" id="2.40.70.10">
    <property type="entry name" value="Acid Proteases"/>
    <property type="match status" value="1"/>
</dbReference>
<keyword evidence="4" id="KW-0255">Endonuclease</keyword>
<reference evidence="11" key="2">
    <citation type="journal article" date="2022" name="Res Sq">
        <title>Comparative Genomics Reveals Insights into the Divergent Evolution of Astigmatic Mites and Household Pest Adaptations.</title>
        <authorList>
            <person name="Xiong Q."/>
            <person name="Wan A.T.-Y."/>
            <person name="Liu X.-Y."/>
            <person name="Fung C.S.-H."/>
            <person name="Xiao X."/>
            <person name="Malainual N."/>
            <person name="Hou J."/>
            <person name="Wang L."/>
            <person name="Wang M."/>
            <person name="Yang K."/>
            <person name="Cui Y."/>
            <person name="Leung E."/>
            <person name="Nong W."/>
            <person name="Shin S.-K."/>
            <person name="Au S."/>
            <person name="Jeong K.Y."/>
            <person name="Chew F.T."/>
            <person name="Hui J."/>
            <person name="Leung T.F."/>
            <person name="Tungtrongchitr A."/>
            <person name="Zhong N."/>
            <person name="Liu Z."/>
            <person name="Tsui S."/>
        </authorList>
    </citation>
    <scope>NUCLEOTIDE SEQUENCE</scope>
    <source>
        <strain evidence="11">Derf</strain>
        <tissue evidence="11">Whole organism</tissue>
    </source>
</reference>
<keyword evidence="12" id="KW-1185">Reference proteome</keyword>
<evidence type="ECO:0000256" key="7">
    <source>
        <dbReference type="PROSITE-ProRule" id="PRU00047"/>
    </source>
</evidence>
<dbReference type="Gene3D" id="3.30.70.270">
    <property type="match status" value="2"/>
</dbReference>
<dbReference type="Gene3D" id="3.10.10.10">
    <property type="entry name" value="HIV Type 1 Reverse Transcriptase, subunit A, domain 1"/>
    <property type="match status" value="2"/>
</dbReference>
<dbReference type="SUPFAM" id="SSF57756">
    <property type="entry name" value="Retrovirus zinc finger-like domains"/>
    <property type="match status" value="1"/>
</dbReference>
<dbReference type="Pfam" id="PF00078">
    <property type="entry name" value="RVT_1"/>
    <property type="match status" value="2"/>
</dbReference>
<evidence type="ECO:0000256" key="6">
    <source>
        <dbReference type="ARBA" id="ARBA00022918"/>
    </source>
</evidence>
<dbReference type="GO" id="GO:0015074">
    <property type="term" value="P:DNA integration"/>
    <property type="evidence" value="ECO:0007669"/>
    <property type="project" value="InterPro"/>
</dbReference>
<dbReference type="GO" id="GO:0006508">
    <property type="term" value="P:proteolysis"/>
    <property type="evidence" value="ECO:0007669"/>
    <property type="project" value="InterPro"/>
</dbReference>
<evidence type="ECO:0000259" key="10">
    <source>
        <dbReference type="PROSITE" id="PS50994"/>
    </source>
</evidence>
<evidence type="ECO:0000313" key="11">
    <source>
        <dbReference type="EMBL" id="KAH9527669.1"/>
    </source>
</evidence>
<keyword evidence="6" id="KW-0695">RNA-directed DNA polymerase</keyword>
<dbReference type="InterPro" id="IPR043128">
    <property type="entry name" value="Rev_trsase/Diguanyl_cyclase"/>
</dbReference>
<evidence type="ECO:0000256" key="3">
    <source>
        <dbReference type="ARBA" id="ARBA00022722"/>
    </source>
</evidence>
<dbReference type="CDD" id="cd00303">
    <property type="entry name" value="retropepsin_like"/>
    <property type="match status" value="2"/>
</dbReference>
<evidence type="ECO:0000313" key="12">
    <source>
        <dbReference type="Proteomes" id="UP000790347"/>
    </source>
</evidence>
<dbReference type="Proteomes" id="UP000790347">
    <property type="component" value="Unassembled WGS sequence"/>
</dbReference>
<dbReference type="InterPro" id="IPR036875">
    <property type="entry name" value="Znf_CCHC_sf"/>
</dbReference>
<dbReference type="InterPro" id="IPR000477">
    <property type="entry name" value="RT_dom"/>
</dbReference>
<evidence type="ECO:0000259" key="9">
    <source>
        <dbReference type="PROSITE" id="PS50158"/>
    </source>
</evidence>
<feature type="compositionally biased region" description="Acidic residues" evidence="8">
    <location>
        <begin position="1585"/>
        <end position="1605"/>
    </location>
</feature>
<dbReference type="PANTHER" id="PTHR47331">
    <property type="entry name" value="PHD-TYPE DOMAIN-CONTAINING PROTEIN"/>
    <property type="match status" value="1"/>
</dbReference>
<dbReference type="SUPFAM" id="SSF53098">
    <property type="entry name" value="Ribonuclease H-like"/>
    <property type="match status" value="2"/>
</dbReference>
<dbReference type="InterPro" id="IPR008042">
    <property type="entry name" value="Retrotrans_Pao"/>
</dbReference>
<comment type="caution">
    <text evidence="11">The sequence shown here is derived from an EMBL/GenBank/DDBJ whole genome shotgun (WGS) entry which is preliminary data.</text>
</comment>
<reference evidence="11" key="1">
    <citation type="submission" date="2013-05" db="EMBL/GenBank/DDBJ databases">
        <authorList>
            <person name="Yim A.K.Y."/>
            <person name="Chan T.F."/>
            <person name="Ji K.M."/>
            <person name="Liu X.Y."/>
            <person name="Zhou J.W."/>
            <person name="Li R.Q."/>
            <person name="Yang K.Y."/>
            <person name="Li J."/>
            <person name="Li M."/>
            <person name="Law P.T.W."/>
            <person name="Wu Y.L."/>
            <person name="Cai Z.L."/>
            <person name="Qin H."/>
            <person name="Bao Y."/>
            <person name="Leung R.K.K."/>
            <person name="Ng P.K.S."/>
            <person name="Zou J."/>
            <person name="Zhong X.J."/>
            <person name="Ran P.X."/>
            <person name="Zhong N.S."/>
            <person name="Liu Z.G."/>
            <person name="Tsui S.K.W."/>
        </authorList>
    </citation>
    <scope>NUCLEOTIDE SEQUENCE</scope>
    <source>
        <strain evidence="11">Derf</strain>
        <tissue evidence="11">Whole organism</tissue>
    </source>
</reference>
<dbReference type="Gene3D" id="4.10.60.10">
    <property type="entry name" value="Zinc finger, CCHC-type"/>
    <property type="match status" value="2"/>
</dbReference>
<dbReference type="InterPro" id="IPR018061">
    <property type="entry name" value="Retropepsins"/>
</dbReference>
<dbReference type="PANTHER" id="PTHR47331:SF1">
    <property type="entry name" value="GAG-LIKE PROTEIN"/>
    <property type="match status" value="1"/>
</dbReference>
<evidence type="ECO:0000256" key="5">
    <source>
        <dbReference type="ARBA" id="ARBA00022801"/>
    </source>
</evidence>
<evidence type="ECO:0000256" key="8">
    <source>
        <dbReference type="SAM" id="MobiDB-lite"/>
    </source>
</evidence>
<keyword evidence="3" id="KW-0540">Nuclease</keyword>
<proteinExistence type="predicted"/>
<dbReference type="EMBL" id="ASGP02000001">
    <property type="protein sequence ID" value="KAH9527669.1"/>
    <property type="molecule type" value="Genomic_DNA"/>
</dbReference>
<dbReference type="InterPro" id="IPR021109">
    <property type="entry name" value="Peptidase_aspartic_dom_sf"/>
</dbReference>
<keyword evidence="7" id="KW-0862">Zinc</keyword>
<organism evidence="11 12">
    <name type="scientific">Dermatophagoides farinae</name>
    <name type="common">American house dust mite</name>
    <dbReference type="NCBI Taxonomy" id="6954"/>
    <lineage>
        <taxon>Eukaryota</taxon>
        <taxon>Metazoa</taxon>
        <taxon>Ecdysozoa</taxon>
        <taxon>Arthropoda</taxon>
        <taxon>Chelicerata</taxon>
        <taxon>Arachnida</taxon>
        <taxon>Acari</taxon>
        <taxon>Acariformes</taxon>
        <taxon>Sarcoptiformes</taxon>
        <taxon>Astigmata</taxon>
        <taxon>Psoroptidia</taxon>
        <taxon>Analgoidea</taxon>
        <taxon>Pyroglyphidae</taxon>
        <taxon>Dermatophagoidinae</taxon>
        <taxon>Dermatophagoides</taxon>
    </lineage>
</organism>
<evidence type="ECO:0000256" key="4">
    <source>
        <dbReference type="ARBA" id="ARBA00022759"/>
    </source>
</evidence>
<dbReference type="InterPro" id="IPR001969">
    <property type="entry name" value="Aspartic_peptidase_AS"/>
</dbReference>
<dbReference type="InterPro" id="IPR036397">
    <property type="entry name" value="RNaseH_sf"/>
</dbReference>